<evidence type="ECO:0000313" key="2">
    <source>
        <dbReference type="Proteomes" id="UP001430172"/>
    </source>
</evidence>
<protein>
    <recommendedName>
        <fullName evidence="3">DAK2 domain-containing protein</fullName>
    </recommendedName>
</protein>
<name>A0ABS2CFZ7_9MICO</name>
<dbReference type="RefSeq" id="WP_204129300.1">
    <property type="nucleotide sequence ID" value="NZ_JAFDVD010000001.1"/>
</dbReference>
<gene>
    <name evidence="1" type="ORF">JQN70_00200</name>
</gene>
<reference evidence="1" key="1">
    <citation type="submission" date="2021-02" db="EMBL/GenBank/DDBJ databases">
        <title>Phycicoccus sp. MQZ13P-5T, whole genome shotgun sequence.</title>
        <authorList>
            <person name="Tuo L."/>
        </authorList>
    </citation>
    <scope>NUCLEOTIDE SEQUENCE</scope>
    <source>
        <strain evidence="1">MQZ13P-5</strain>
    </source>
</reference>
<evidence type="ECO:0000313" key="1">
    <source>
        <dbReference type="EMBL" id="MBM6398802.1"/>
    </source>
</evidence>
<evidence type="ECO:0008006" key="3">
    <source>
        <dbReference type="Google" id="ProtNLM"/>
    </source>
</evidence>
<dbReference type="Proteomes" id="UP001430172">
    <property type="component" value="Unassembled WGS sequence"/>
</dbReference>
<accession>A0ABS2CFZ7</accession>
<dbReference type="EMBL" id="JAFDVD010000001">
    <property type="protein sequence ID" value="MBM6398802.1"/>
    <property type="molecule type" value="Genomic_DNA"/>
</dbReference>
<organism evidence="1 2">
    <name type="scientific">Phycicoccus sonneratiae</name>
    <dbReference type="NCBI Taxonomy" id="2807628"/>
    <lineage>
        <taxon>Bacteria</taxon>
        <taxon>Bacillati</taxon>
        <taxon>Actinomycetota</taxon>
        <taxon>Actinomycetes</taxon>
        <taxon>Micrococcales</taxon>
        <taxon>Intrasporangiaceae</taxon>
        <taxon>Phycicoccus</taxon>
    </lineage>
</organism>
<keyword evidence="2" id="KW-1185">Reference proteome</keyword>
<comment type="caution">
    <text evidence="1">The sequence shown here is derived from an EMBL/GenBank/DDBJ whole genome shotgun (WGS) entry which is preliminary data.</text>
</comment>
<proteinExistence type="predicted"/>
<sequence>MATGRTELAERRSCVKSAREALAGFGEVLAAASGGKLAELLGVLDEVVALGSAARVSVAVEAARRGEVAGSEVQLWVRQHAPSLRQGGAAAVARIALDVVAAGTGRRAPWT</sequence>